<dbReference type="SUPFAM" id="SSF48652">
    <property type="entry name" value="Tetraspanin"/>
    <property type="match status" value="1"/>
</dbReference>
<accession>A0ABQ9JC78</accession>
<dbReference type="InterPro" id="IPR018499">
    <property type="entry name" value="Tetraspanin/Peripherin"/>
</dbReference>
<evidence type="ECO:0000256" key="2">
    <source>
        <dbReference type="ARBA" id="ARBA00022692"/>
    </source>
</evidence>
<comment type="subcellular location">
    <subcellularLocation>
        <location evidence="1">Membrane</location>
        <topology evidence="1">Multi-pass membrane protein</topology>
    </subcellularLocation>
</comment>
<keyword evidence="4" id="KW-0472">Membrane</keyword>
<gene>
    <name evidence="5" type="ORF">NQ317_005172</name>
</gene>
<keyword evidence="6" id="KW-1185">Reference proteome</keyword>
<dbReference type="InterPro" id="IPR008952">
    <property type="entry name" value="Tetraspanin_EC2_sf"/>
</dbReference>
<keyword evidence="3" id="KW-1133">Transmembrane helix</keyword>
<dbReference type="Pfam" id="PF00335">
    <property type="entry name" value="Tetraspanin"/>
    <property type="match status" value="1"/>
</dbReference>
<evidence type="ECO:0000256" key="1">
    <source>
        <dbReference type="ARBA" id="ARBA00004141"/>
    </source>
</evidence>
<evidence type="ECO:0000313" key="6">
    <source>
        <dbReference type="Proteomes" id="UP001162164"/>
    </source>
</evidence>
<dbReference type="CDD" id="cd03127">
    <property type="entry name" value="tetraspanin_LEL"/>
    <property type="match status" value="1"/>
</dbReference>
<name>A0ABQ9JC78_9CUCU</name>
<sequence>MQVTQRFLQCRGVDGPDDYPTTKLPDSCCINGQCSTFEHRYHKDGCALKVYEFLRKSTNIVGGVAIGIAAVEVSFICTIKNAVTAICGVID</sequence>
<reference evidence="5" key="1">
    <citation type="journal article" date="2023" name="Insect Mol. Biol.">
        <title>Genome sequencing provides insights into the evolution of gene families encoding plant cell wall-degrading enzymes in longhorned beetles.</title>
        <authorList>
            <person name="Shin N.R."/>
            <person name="Okamura Y."/>
            <person name="Kirsch R."/>
            <person name="Pauchet Y."/>
        </authorList>
    </citation>
    <scope>NUCLEOTIDE SEQUENCE</scope>
    <source>
        <strain evidence="5">MMC_N1</strain>
    </source>
</reference>
<dbReference type="Proteomes" id="UP001162164">
    <property type="component" value="Unassembled WGS sequence"/>
</dbReference>
<protein>
    <submittedName>
        <fullName evidence="5">Uncharacterized protein</fullName>
    </submittedName>
</protein>
<organism evidence="5 6">
    <name type="scientific">Molorchus minor</name>
    <dbReference type="NCBI Taxonomy" id="1323400"/>
    <lineage>
        <taxon>Eukaryota</taxon>
        <taxon>Metazoa</taxon>
        <taxon>Ecdysozoa</taxon>
        <taxon>Arthropoda</taxon>
        <taxon>Hexapoda</taxon>
        <taxon>Insecta</taxon>
        <taxon>Pterygota</taxon>
        <taxon>Neoptera</taxon>
        <taxon>Endopterygota</taxon>
        <taxon>Coleoptera</taxon>
        <taxon>Polyphaga</taxon>
        <taxon>Cucujiformia</taxon>
        <taxon>Chrysomeloidea</taxon>
        <taxon>Cerambycidae</taxon>
        <taxon>Lamiinae</taxon>
        <taxon>Monochamini</taxon>
        <taxon>Molorchus</taxon>
    </lineage>
</organism>
<proteinExistence type="predicted"/>
<evidence type="ECO:0000313" key="5">
    <source>
        <dbReference type="EMBL" id="KAJ8975790.1"/>
    </source>
</evidence>
<dbReference type="EMBL" id="JAPWTJ010000765">
    <property type="protein sequence ID" value="KAJ8975790.1"/>
    <property type="molecule type" value="Genomic_DNA"/>
</dbReference>
<keyword evidence="2" id="KW-0812">Transmembrane</keyword>
<evidence type="ECO:0000256" key="4">
    <source>
        <dbReference type="ARBA" id="ARBA00023136"/>
    </source>
</evidence>
<comment type="caution">
    <text evidence="5">The sequence shown here is derived from an EMBL/GenBank/DDBJ whole genome shotgun (WGS) entry which is preliminary data.</text>
</comment>
<evidence type="ECO:0000256" key="3">
    <source>
        <dbReference type="ARBA" id="ARBA00022989"/>
    </source>
</evidence>
<dbReference type="Gene3D" id="1.10.1450.10">
    <property type="entry name" value="Tetraspanin"/>
    <property type="match status" value="1"/>
</dbReference>